<dbReference type="InterPro" id="IPR016181">
    <property type="entry name" value="Acyl_CoA_acyltransferase"/>
</dbReference>
<dbReference type="PROSITE" id="PS51186">
    <property type="entry name" value="GNAT"/>
    <property type="match status" value="1"/>
</dbReference>
<dbReference type="RefSeq" id="WP_253616798.1">
    <property type="nucleotide sequence ID" value="NZ_JAMZDE010000001.1"/>
</dbReference>
<dbReference type="AlphaFoldDB" id="A0A9X2JTI4"/>
<dbReference type="PANTHER" id="PTHR43877:SF2">
    <property type="entry name" value="AMINOALKYLPHOSPHONATE N-ACETYLTRANSFERASE-RELATED"/>
    <property type="match status" value="1"/>
</dbReference>
<protein>
    <submittedName>
        <fullName evidence="4">GNAT family N-acetyltransferase</fullName>
    </submittedName>
</protein>
<dbReference type="PANTHER" id="PTHR43877">
    <property type="entry name" value="AMINOALKYLPHOSPHONATE N-ACETYLTRANSFERASE-RELATED-RELATED"/>
    <property type="match status" value="1"/>
</dbReference>
<dbReference type="CDD" id="cd04301">
    <property type="entry name" value="NAT_SF"/>
    <property type="match status" value="1"/>
</dbReference>
<feature type="domain" description="N-acetyltransferase" evidence="3">
    <location>
        <begin position="2"/>
        <end position="140"/>
    </location>
</feature>
<reference evidence="4" key="1">
    <citation type="submission" date="2022-06" db="EMBL/GenBank/DDBJ databases">
        <title>Idiomarina rhizosphaerae M1R2S28.</title>
        <authorList>
            <person name="Sun J.-Q."/>
            <person name="Li L.-F."/>
        </authorList>
    </citation>
    <scope>NUCLEOTIDE SEQUENCE</scope>
    <source>
        <strain evidence="4">M1R2S28</strain>
    </source>
</reference>
<evidence type="ECO:0000259" key="3">
    <source>
        <dbReference type="PROSITE" id="PS51186"/>
    </source>
</evidence>
<dbReference type="GO" id="GO:0016747">
    <property type="term" value="F:acyltransferase activity, transferring groups other than amino-acyl groups"/>
    <property type="evidence" value="ECO:0007669"/>
    <property type="project" value="InterPro"/>
</dbReference>
<proteinExistence type="predicted"/>
<dbReference type="Pfam" id="PF00583">
    <property type="entry name" value="Acetyltransf_1"/>
    <property type="match status" value="1"/>
</dbReference>
<dbReference type="Proteomes" id="UP001139474">
    <property type="component" value="Unassembled WGS sequence"/>
</dbReference>
<evidence type="ECO:0000256" key="2">
    <source>
        <dbReference type="ARBA" id="ARBA00023315"/>
    </source>
</evidence>
<organism evidence="4 5">
    <name type="scientific">Idiomarina rhizosphaerae</name>
    <dbReference type="NCBI Taxonomy" id="2961572"/>
    <lineage>
        <taxon>Bacteria</taxon>
        <taxon>Pseudomonadati</taxon>
        <taxon>Pseudomonadota</taxon>
        <taxon>Gammaproteobacteria</taxon>
        <taxon>Alteromonadales</taxon>
        <taxon>Idiomarinaceae</taxon>
        <taxon>Idiomarina</taxon>
    </lineage>
</organism>
<comment type="caution">
    <text evidence="4">The sequence shown here is derived from an EMBL/GenBank/DDBJ whole genome shotgun (WGS) entry which is preliminary data.</text>
</comment>
<dbReference type="EMBL" id="JAMZDE010000001">
    <property type="protein sequence ID" value="MCP1338026.1"/>
    <property type="molecule type" value="Genomic_DNA"/>
</dbReference>
<dbReference type="Gene3D" id="3.40.630.30">
    <property type="match status" value="1"/>
</dbReference>
<name>A0A9X2JTI4_9GAMM</name>
<evidence type="ECO:0000313" key="5">
    <source>
        <dbReference type="Proteomes" id="UP001139474"/>
    </source>
</evidence>
<keyword evidence="1" id="KW-0808">Transferase</keyword>
<dbReference type="InterPro" id="IPR000182">
    <property type="entry name" value="GNAT_dom"/>
</dbReference>
<gene>
    <name evidence="4" type="ORF">NJR55_00340</name>
</gene>
<dbReference type="SUPFAM" id="SSF55729">
    <property type="entry name" value="Acyl-CoA N-acyltransferases (Nat)"/>
    <property type="match status" value="1"/>
</dbReference>
<keyword evidence="5" id="KW-1185">Reference proteome</keyword>
<evidence type="ECO:0000256" key="1">
    <source>
        <dbReference type="ARBA" id="ARBA00022679"/>
    </source>
</evidence>
<accession>A0A9X2JTI4</accession>
<dbReference type="InterPro" id="IPR050832">
    <property type="entry name" value="Bact_Acetyltransf"/>
</dbReference>
<evidence type="ECO:0000313" key="4">
    <source>
        <dbReference type="EMBL" id="MCP1338026.1"/>
    </source>
</evidence>
<keyword evidence="2" id="KW-0012">Acyltransferase</keyword>
<sequence length="141" mass="16312">MITFRPAKNLASAAELTLANMRSYYEQYSVEWDSVQIEKMTRELVNFDILFEGEPVGVIRLSFDDDGCQLQDLQVDERYQGRGIGSQALAQAEKLAREEKVNTLRLKVFKNSPAVRLYQRTGFSVSSEDERFYYMVCSICW</sequence>